<dbReference type="Proteomes" id="UP000708208">
    <property type="component" value="Unassembled WGS sequence"/>
</dbReference>
<protein>
    <submittedName>
        <fullName evidence="1">Uncharacterized protein</fullName>
    </submittedName>
</protein>
<keyword evidence="2" id="KW-1185">Reference proteome</keyword>
<gene>
    <name evidence="1" type="ORF">AFUS01_LOCUS16676</name>
</gene>
<organism evidence="1 2">
    <name type="scientific">Allacma fusca</name>
    <dbReference type="NCBI Taxonomy" id="39272"/>
    <lineage>
        <taxon>Eukaryota</taxon>
        <taxon>Metazoa</taxon>
        <taxon>Ecdysozoa</taxon>
        <taxon>Arthropoda</taxon>
        <taxon>Hexapoda</taxon>
        <taxon>Collembola</taxon>
        <taxon>Symphypleona</taxon>
        <taxon>Sminthuridae</taxon>
        <taxon>Allacma</taxon>
    </lineage>
</organism>
<comment type="caution">
    <text evidence="1">The sequence shown here is derived from an EMBL/GenBank/DDBJ whole genome shotgun (WGS) entry which is preliminary data.</text>
</comment>
<reference evidence="1" key="1">
    <citation type="submission" date="2021-06" db="EMBL/GenBank/DDBJ databases">
        <authorList>
            <person name="Hodson N. C."/>
            <person name="Mongue J. A."/>
            <person name="Jaron S. K."/>
        </authorList>
    </citation>
    <scope>NUCLEOTIDE SEQUENCE</scope>
</reference>
<sequence>MLDFGESVNSKLWELIIACAPHVRKIQGFPLELVDLLPPFPNSGSDEFPSENKLGGNCQMEIIECSLRQVLDIPLKQTNFSIPNYYSLAGRISRAKEDSWYPGNSERFKRTQTSRNLETGIGKTWTSTRDHFFPPRFQMDANVEIGNKSVFTYIMENGPDIKIKCHQRNNEPLFPLDTFGPKILGSGLKNPITRTPSVYKQLVILVQHATHNQLDLHSAMDLSSRIFPECSNGRPLLTSSEDYSRNYQMVYKNLDSVLTRNPAGHCCDIHQKIKRLRKILKAEVSTLQRQNTNKPSLVDMQHLNRLEIILEECRFQCDKCGKKHIFGGMILPWTVLAFQWLLLVDSLTPEGKNALRKKSELVLRAY</sequence>
<evidence type="ECO:0000313" key="2">
    <source>
        <dbReference type="Proteomes" id="UP000708208"/>
    </source>
</evidence>
<dbReference type="AlphaFoldDB" id="A0A8J2K1I2"/>
<evidence type="ECO:0000313" key="1">
    <source>
        <dbReference type="EMBL" id="CAG7727858.1"/>
    </source>
</evidence>
<proteinExistence type="predicted"/>
<accession>A0A8J2K1I2</accession>
<name>A0A8J2K1I2_9HEXA</name>
<dbReference type="EMBL" id="CAJVCH010154288">
    <property type="protein sequence ID" value="CAG7727858.1"/>
    <property type="molecule type" value="Genomic_DNA"/>
</dbReference>